<dbReference type="AlphaFoldDB" id="A0A8H3KZD7"/>
<dbReference type="InterPro" id="IPR052980">
    <property type="entry name" value="Crinkler_effector"/>
</dbReference>
<dbReference type="PANTHER" id="PTHR33129:SF1">
    <property type="entry name" value="ATP-BINDING PROTEIN"/>
    <property type="match status" value="1"/>
</dbReference>
<evidence type="ECO:0000313" key="1">
    <source>
        <dbReference type="EMBL" id="GES78863.1"/>
    </source>
</evidence>
<protein>
    <submittedName>
        <fullName evidence="1">Uncharacterized protein</fullName>
    </submittedName>
</protein>
<accession>A0A8H3KZD7</accession>
<gene>
    <name evidence="1" type="ORF">RCL2_000617400</name>
</gene>
<comment type="caution">
    <text evidence="1">The sequence shown here is derived from an EMBL/GenBank/DDBJ whole genome shotgun (WGS) entry which is preliminary data.</text>
</comment>
<proteinExistence type="predicted"/>
<sequence>MSSTSASTSASTDVRQEFNRLSLVESGITEDEFGDLLAYITNNPNKISDIEENLKYGSDKVKVKYLRKLLDSEQPGVDSLSKRRKYDDDDIKLQKVWDALKNAPVKNFDDNHDDPFLEFSEEVSYLFGKDDQSNNITTLFVRESYLHISKIILERTNIRRFFITGNPGIDYLGNENVWYIVDGREPTDYNAKTILVSSPQKVNYGAFYKIGTTIQYMPVWSWEETDTCRKELFPQLSQKAVRELYDRWGGIPRFTLFYALNESQQRLLDKAINSVNASIFKFVGESTDDNSAIHKIVHIYTNLPEKETTGVEEEEEIVEVEDNPSSAVTEIEEEEEIIEIASSSTVTKPDKGKGIAGKNSEPVPFYTMSTLKFASDYVSEKSVPASCFGLNNPKLQIPRREKLVFRNIEEIQPNMYCIPIQQNNASFDAYVPPDTFFQMTIAESHPIVRSGVEKYINQDDNFEIKFYFVLPKELYDSYEEQDLHTVKRTVLKRKPPWVARFRQYAVEFDMKL</sequence>
<reference evidence="1" key="1">
    <citation type="submission" date="2019-10" db="EMBL/GenBank/DDBJ databases">
        <title>Conservation and host-specific expression of non-tandemly repeated heterogenous ribosome RNA gene in arbuscular mycorrhizal fungi.</title>
        <authorList>
            <person name="Maeda T."/>
            <person name="Kobayashi Y."/>
            <person name="Nakagawa T."/>
            <person name="Ezawa T."/>
            <person name="Yamaguchi K."/>
            <person name="Bino T."/>
            <person name="Nishimoto Y."/>
            <person name="Shigenobu S."/>
            <person name="Kawaguchi M."/>
        </authorList>
    </citation>
    <scope>NUCLEOTIDE SEQUENCE</scope>
    <source>
        <strain evidence="1">HR1</strain>
    </source>
</reference>
<evidence type="ECO:0000313" key="2">
    <source>
        <dbReference type="Proteomes" id="UP000615446"/>
    </source>
</evidence>
<dbReference type="PANTHER" id="PTHR33129">
    <property type="entry name" value="PROTEIN KINASE DOMAIN-CONTAINING PROTEIN-RELATED"/>
    <property type="match status" value="1"/>
</dbReference>
<name>A0A8H3KZD7_9GLOM</name>
<dbReference type="EMBL" id="BLAL01000040">
    <property type="protein sequence ID" value="GES78863.1"/>
    <property type="molecule type" value="Genomic_DNA"/>
</dbReference>
<dbReference type="Proteomes" id="UP000615446">
    <property type="component" value="Unassembled WGS sequence"/>
</dbReference>
<organism evidence="1 2">
    <name type="scientific">Rhizophagus clarus</name>
    <dbReference type="NCBI Taxonomy" id="94130"/>
    <lineage>
        <taxon>Eukaryota</taxon>
        <taxon>Fungi</taxon>
        <taxon>Fungi incertae sedis</taxon>
        <taxon>Mucoromycota</taxon>
        <taxon>Glomeromycotina</taxon>
        <taxon>Glomeromycetes</taxon>
        <taxon>Glomerales</taxon>
        <taxon>Glomeraceae</taxon>
        <taxon>Rhizophagus</taxon>
    </lineage>
</organism>
<dbReference type="OrthoDB" id="2439676at2759"/>